<dbReference type="SUPFAM" id="SSF103190">
    <property type="entry name" value="Sensory domain-like"/>
    <property type="match status" value="1"/>
</dbReference>
<dbReference type="InterPro" id="IPR001633">
    <property type="entry name" value="EAL_dom"/>
</dbReference>
<evidence type="ECO:0000313" key="5">
    <source>
        <dbReference type="Proteomes" id="UP000195985"/>
    </source>
</evidence>
<dbReference type="CDD" id="cd01948">
    <property type="entry name" value="EAL"/>
    <property type="match status" value="1"/>
</dbReference>
<evidence type="ECO:0000259" key="3">
    <source>
        <dbReference type="PROSITE" id="PS50887"/>
    </source>
</evidence>
<dbReference type="InterPro" id="IPR043128">
    <property type="entry name" value="Rev_trsase/Diguanyl_cyclase"/>
</dbReference>
<dbReference type="PROSITE" id="PS50883">
    <property type="entry name" value="EAL"/>
    <property type="match status" value="1"/>
</dbReference>
<dbReference type="NCBIfam" id="TIGR00254">
    <property type="entry name" value="GGDEF"/>
    <property type="match status" value="1"/>
</dbReference>
<dbReference type="PANTHER" id="PTHR33121">
    <property type="entry name" value="CYCLIC DI-GMP PHOSPHODIESTERASE PDEF"/>
    <property type="match status" value="1"/>
</dbReference>
<feature type="transmembrane region" description="Helical" evidence="1">
    <location>
        <begin position="12"/>
        <end position="33"/>
    </location>
</feature>
<dbReference type="InterPro" id="IPR035919">
    <property type="entry name" value="EAL_sf"/>
</dbReference>
<name>A0A1W1IGJ0_9LACT</name>
<dbReference type="Pfam" id="PF00990">
    <property type="entry name" value="GGDEF"/>
    <property type="match status" value="1"/>
</dbReference>
<dbReference type="Gene3D" id="3.30.70.270">
    <property type="match status" value="1"/>
</dbReference>
<dbReference type="SMART" id="SM00052">
    <property type="entry name" value="EAL"/>
    <property type="match status" value="1"/>
</dbReference>
<dbReference type="InterPro" id="IPR000160">
    <property type="entry name" value="GGDEF_dom"/>
</dbReference>
<dbReference type="CDD" id="cd01949">
    <property type="entry name" value="GGDEF"/>
    <property type="match status" value="1"/>
</dbReference>
<keyword evidence="5" id="KW-1185">Reference proteome</keyword>
<dbReference type="PANTHER" id="PTHR33121:SF70">
    <property type="entry name" value="SIGNALING PROTEIN YKOW"/>
    <property type="match status" value="1"/>
</dbReference>
<proteinExistence type="predicted"/>
<keyword evidence="1" id="KW-0472">Membrane</keyword>
<feature type="transmembrane region" description="Helical" evidence="1">
    <location>
        <begin position="290"/>
        <end position="312"/>
    </location>
</feature>
<protein>
    <submittedName>
        <fullName evidence="4">Nucleotide cyclase</fullName>
    </submittedName>
</protein>
<feature type="domain" description="GGDEF" evidence="3">
    <location>
        <begin position="350"/>
        <end position="483"/>
    </location>
</feature>
<dbReference type="InterPro" id="IPR050706">
    <property type="entry name" value="Cyclic-di-GMP_PDE-like"/>
</dbReference>
<dbReference type="OrthoDB" id="2624050at2"/>
<dbReference type="Pfam" id="PF00563">
    <property type="entry name" value="EAL"/>
    <property type="match status" value="1"/>
</dbReference>
<dbReference type="RefSeq" id="WP_086942924.1">
    <property type="nucleotide sequence ID" value="NZ_FONM01000007.1"/>
</dbReference>
<dbReference type="InterPro" id="IPR029151">
    <property type="entry name" value="Sensor-like_sf"/>
</dbReference>
<keyword evidence="1" id="KW-0812">Transmembrane</keyword>
<dbReference type="PROSITE" id="PS50887">
    <property type="entry name" value="GGDEF"/>
    <property type="match status" value="1"/>
</dbReference>
<dbReference type="SUPFAM" id="SSF141868">
    <property type="entry name" value="EAL domain-like"/>
    <property type="match status" value="1"/>
</dbReference>
<evidence type="ECO:0000256" key="1">
    <source>
        <dbReference type="SAM" id="Phobius"/>
    </source>
</evidence>
<dbReference type="STRING" id="43064.SAMN04488086_10718"/>
<dbReference type="SMART" id="SM00267">
    <property type="entry name" value="GGDEF"/>
    <property type="match status" value="1"/>
</dbReference>
<reference evidence="5" key="1">
    <citation type="submission" date="2016-04" db="EMBL/GenBank/DDBJ databases">
        <authorList>
            <person name="Strepis N."/>
        </authorList>
    </citation>
    <scope>NUCLEOTIDE SEQUENCE [LARGE SCALE GENOMIC DNA]</scope>
</reference>
<dbReference type="EMBL" id="FWEY01000005">
    <property type="protein sequence ID" value="SLM52126.1"/>
    <property type="molecule type" value="Genomic_DNA"/>
</dbReference>
<dbReference type="Proteomes" id="UP000195985">
    <property type="component" value="Unassembled WGS sequence"/>
</dbReference>
<feature type="domain" description="EAL" evidence="2">
    <location>
        <begin position="492"/>
        <end position="749"/>
    </location>
</feature>
<evidence type="ECO:0000259" key="2">
    <source>
        <dbReference type="PROSITE" id="PS50883"/>
    </source>
</evidence>
<accession>A0A1W1IGJ0</accession>
<dbReference type="AlphaFoldDB" id="A0A1W1IGJ0"/>
<evidence type="ECO:0000313" key="4">
    <source>
        <dbReference type="EMBL" id="SLM52126.1"/>
    </source>
</evidence>
<dbReference type="SUPFAM" id="SSF55073">
    <property type="entry name" value="Nucleotide cyclase"/>
    <property type="match status" value="1"/>
</dbReference>
<dbReference type="GO" id="GO:0071111">
    <property type="term" value="F:cyclic-guanylate-specific phosphodiesterase activity"/>
    <property type="evidence" value="ECO:0007669"/>
    <property type="project" value="InterPro"/>
</dbReference>
<gene>
    <name evidence="4" type="ORF">TPAS_1807</name>
</gene>
<dbReference type="Gene3D" id="3.20.20.450">
    <property type="entry name" value="EAL domain"/>
    <property type="match status" value="1"/>
</dbReference>
<sequence length="754" mass="86620">MGRDKLKMVEITYFLVPFLIISIGFSILTALTVKNRIDEQYRQLEETTLEIANSYSHSLTHTSKAYEIITELLDEKIMIASQAIMLIENKDNNEVLDSISKTFNVDEIHLYSNEGVITNSTDEEIIGWQAPEGHPVHDFMMSDQTMLVEDVRPDTENGLYYKFGYVKDETGGFVQLGILAENIQDFIGAFEITKLLSDISNRGDVKHVFFVDTKYEILASSLPNYTGSTIDVKDIREEMDGNESDVHRDEINGSSFFRISVPIFVEKEKIGSLLIHWPTDKVDAKITQMLRYATTVSLIVISITGGILYYAYRKNKSNIKIAYYDELTGLRNSKYLTEYLYQVLRNPYRRSKAVLLLNFVNFKTLNITYGFLYGDEVLKQIAVKVRTLLDSDDLFFRFDGDRFILVLEDYADQQELRAFADKLMHIFEDPIIVGTERQYVAVQIAIVEIKDRHTSTDKILQDATLTLSHIKDSSTDQVAFFNEDMEKRLLRQDKIVKVLREVIEGKDTESFYLEFQPKLDLMKDKIIGFEALARLRIENLGQVAPDEFIALAEEKLLIYDVGNHILLRACDFLKRLQDEGFHETSVAVNISGIQLLREDFVENLQQKLFSSEKVKKPLEFEVTETVLLDHFSQINETLEAIKKMDIAISLDDFGTGYSSFSRLAELHIDTIKIDRFFIDKISHTAEKDLIISDVISMAHKIGLSVVAEGVEDERQKAYLQKYGCDIIQGYLLSKPLPEESAINFLRRYESDLQQ</sequence>
<keyword evidence="1" id="KW-1133">Transmembrane helix</keyword>
<dbReference type="InterPro" id="IPR029787">
    <property type="entry name" value="Nucleotide_cyclase"/>
</dbReference>
<organism evidence="4 5">
    <name type="scientific">Trichococcus pasteurii</name>
    <dbReference type="NCBI Taxonomy" id="43064"/>
    <lineage>
        <taxon>Bacteria</taxon>
        <taxon>Bacillati</taxon>
        <taxon>Bacillota</taxon>
        <taxon>Bacilli</taxon>
        <taxon>Lactobacillales</taxon>
        <taxon>Carnobacteriaceae</taxon>
        <taxon>Trichococcus</taxon>
    </lineage>
</organism>